<dbReference type="SMART" id="SM00450">
    <property type="entry name" value="RHOD"/>
    <property type="match status" value="1"/>
</dbReference>
<reference evidence="4 5" key="1">
    <citation type="journal article" date="2017" name="Genome Announc.">
        <title>Draft Genome Sequences of Salinivibrio proteolyticus, Salinivibrio sharmensis, Salinivibrio siamensis, Salinivibrio costicola subsp. alcaliphilus, Salinivibrio costicola subsp. vallismortis, and 29 New Isolates Belonging to the Genus Salinivibrio.</title>
        <authorList>
            <person name="Lopez-Hermoso C."/>
            <person name="de la Haba R.R."/>
            <person name="Sanchez-Porro C."/>
            <person name="Bayliss S.C."/>
            <person name="Feil E.J."/>
            <person name="Ventosa A."/>
        </authorList>
    </citation>
    <scope>NUCLEOTIDE SEQUENCE [LARGE SCALE GENOMIC DNA]</scope>
    <source>
        <strain evidence="4 5">IC202</strain>
    </source>
</reference>
<proteinExistence type="inferred from homology"/>
<dbReference type="SUPFAM" id="SSF52821">
    <property type="entry name" value="Rhodanese/Cell cycle control phosphatase"/>
    <property type="match status" value="1"/>
</dbReference>
<feature type="compositionally biased region" description="Basic residues" evidence="2">
    <location>
        <begin position="313"/>
        <end position="328"/>
    </location>
</feature>
<dbReference type="HAMAP" id="MF_00469">
    <property type="entry name" value="TrhO"/>
    <property type="match status" value="1"/>
</dbReference>
<dbReference type="PROSITE" id="PS50206">
    <property type="entry name" value="RHODANESE_3"/>
    <property type="match status" value="1"/>
</dbReference>
<dbReference type="PANTHER" id="PTHR43268">
    <property type="entry name" value="THIOSULFATE SULFURTRANSFERASE/RHODANESE-LIKE DOMAIN-CONTAINING PROTEIN 2"/>
    <property type="match status" value="1"/>
</dbReference>
<dbReference type="Proteomes" id="UP000188726">
    <property type="component" value="Unassembled WGS sequence"/>
</dbReference>
<accession>A0AB36KAN6</accession>
<comment type="catalytic activity">
    <reaction evidence="1">
        <text>uridine(34) in tRNA + AH2 + O2 = 5-hydroxyuridine(34) in tRNA + A + H2O</text>
        <dbReference type="Rhea" id="RHEA:64224"/>
        <dbReference type="Rhea" id="RHEA-COMP:11727"/>
        <dbReference type="Rhea" id="RHEA-COMP:13381"/>
        <dbReference type="ChEBI" id="CHEBI:13193"/>
        <dbReference type="ChEBI" id="CHEBI:15377"/>
        <dbReference type="ChEBI" id="CHEBI:15379"/>
        <dbReference type="ChEBI" id="CHEBI:17499"/>
        <dbReference type="ChEBI" id="CHEBI:65315"/>
        <dbReference type="ChEBI" id="CHEBI:136877"/>
    </reaction>
</comment>
<dbReference type="InterPro" id="IPR020936">
    <property type="entry name" value="TrhO"/>
</dbReference>
<feature type="compositionally biased region" description="Basic and acidic residues" evidence="2">
    <location>
        <begin position="293"/>
        <end position="312"/>
    </location>
</feature>
<comment type="function">
    <text evidence="1">Catalyzes oxygen-dependent 5-hydroxyuridine (ho5U) modification at position 34 in tRNAs.</text>
</comment>
<sequence>MSTYVICALYKFVTLEDYQSLQAPLLEVMEANQIGGTLLLAHEGINGTVAATRENMDALFAWFKNDPRLADIDYKESFEDSQPFSRTKVKLKKEIVTMGVEGIDPRQSVGTYVKPTEWNALISDPDVLVIDTRNDYEIEIGTFERAVNPHTDSFREFPDYVEQQLDPSTHKKVAMFCTGGIRCEKSTAFLKEKGFDEVYHLEGGILKYLEEVPESESLWNGECYVFDSRVAVNHELEKGSYAMCNACRLPITQADMESEHYEQGVSCPKCIDKHTDAQKAAFREREYQVRLARERGEQHVGGEARKVIEQRRELKKQRQRQQSKKNKA</sequence>
<feature type="region of interest" description="Disordered" evidence="2">
    <location>
        <begin position="293"/>
        <end position="328"/>
    </location>
</feature>
<dbReference type="Pfam" id="PF00581">
    <property type="entry name" value="Rhodanese"/>
    <property type="match status" value="1"/>
</dbReference>
<dbReference type="Gene3D" id="3.40.250.10">
    <property type="entry name" value="Rhodanese-like domain"/>
    <property type="match status" value="1"/>
</dbReference>
<evidence type="ECO:0000313" key="5">
    <source>
        <dbReference type="Proteomes" id="UP000188726"/>
    </source>
</evidence>
<dbReference type="NCBIfam" id="NF001136">
    <property type="entry name" value="PRK00142.1-4"/>
    <property type="match status" value="1"/>
</dbReference>
<comment type="caution">
    <text evidence="4">The sequence shown here is derived from an EMBL/GenBank/DDBJ whole genome shotgun (WGS) entry which is preliminary data.</text>
</comment>
<protein>
    <recommendedName>
        <fullName evidence="1">tRNA uridine(34) hydroxylase</fullName>
        <ecNumber evidence="1">1.14.-.-</ecNumber>
    </recommendedName>
    <alternativeName>
        <fullName evidence="1">tRNA hydroxylation protein O</fullName>
    </alternativeName>
</protein>
<feature type="domain" description="Rhodanese" evidence="3">
    <location>
        <begin position="123"/>
        <end position="217"/>
    </location>
</feature>
<dbReference type="RefSeq" id="WP_077457313.1">
    <property type="nucleotide sequence ID" value="NZ_MUEN01000028.1"/>
</dbReference>
<evidence type="ECO:0000256" key="1">
    <source>
        <dbReference type="HAMAP-Rule" id="MF_00469"/>
    </source>
</evidence>
<dbReference type="GO" id="GO:0016705">
    <property type="term" value="F:oxidoreductase activity, acting on paired donors, with incorporation or reduction of molecular oxygen"/>
    <property type="evidence" value="ECO:0007669"/>
    <property type="project" value="UniProtKB-UniRule"/>
</dbReference>
<dbReference type="PANTHER" id="PTHR43268:SF3">
    <property type="entry name" value="RHODANESE-LIKE DOMAIN-CONTAINING PROTEIN 7-RELATED"/>
    <property type="match status" value="1"/>
</dbReference>
<evidence type="ECO:0000259" key="3">
    <source>
        <dbReference type="PROSITE" id="PS50206"/>
    </source>
</evidence>
<name>A0AB36KAN6_9GAMM</name>
<dbReference type="GO" id="GO:0006400">
    <property type="term" value="P:tRNA modification"/>
    <property type="evidence" value="ECO:0007669"/>
    <property type="project" value="UniProtKB-UniRule"/>
</dbReference>
<comment type="similarity">
    <text evidence="1">Belongs to the TrhO family.</text>
</comment>
<dbReference type="Pfam" id="PF17773">
    <property type="entry name" value="UPF0176_N"/>
    <property type="match status" value="1"/>
</dbReference>
<dbReference type="InterPro" id="IPR040503">
    <property type="entry name" value="TRHO_N"/>
</dbReference>
<dbReference type="Gene3D" id="3.30.70.100">
    <property type="match status" value="1"/>
</dbReference>
<gene>
    <name evidence="1" type="primary">trhO</name>
    <name evidence="4" type="ORF">BZG09_04550</name>
</gene>
<keyword evidence="1" id="KW-0560">Oxidoreductase</keyword>
<dbReference type="AlphaFoldDB" id="A0AB36KAN6"/>
<evidence type="ECO:0000256" key="2">
    <source>
        <dbReference type="SAM" id="MobiDB-lite"/>
    </source>
</evidence>
<evidence type="ECO:0000313" key="4">
    <source>
        <dbReference type="EMBL" id="OOE45441.1"/>
    </source>
</evidence>
<keyword evidence="1" id="KW-0819">tRNA processing</keyword>
<dbReference type="CDD" id="cd01518">
    <property type="entry name" value="RHOD_YceA"/>
    <property type="match status" value="1"/>
</dbReference>
<dbReference type="InterPro" id="IPR036873">
    <property type="entry name" value="Rhodanese-like_dom_sf"/>
</dbReference>
<dbReference type="InterPro" id="IPR001763">
    <property type="entry name" value="Rhodanese-like_dom"/>
</dbReference>
<organism evidence="4 5">
    <name type="scientific">Salinivibrio kushneri</name>
    <dbReference type="NCBI Taxonomy" id="1908198"/>
    <lineage>
        <taxon>Bacteria</taxon>
        <taxon>Pseudomonadati</taxon>
        <taxon>Pseudomonadota</taxon>
        <taxon>Gammaproteobacteria</taxon>
        <taxon>Vibrionales</taxon>
        <taxon>Vibrionaceae</taxon>
        <taxon>Salinivibrio</taxon>
    </lineage>
</organism>
<dbReference type="EC" id="1.14.-.-" evidence="1"/>
<dbReference type="EMBL" id="MUEO01000007">
    <property type="protein sequence ID" value="OOE45441.1"/>
    <property type="molecule type" value="Genomic_DNA"/>
</dbReference>